<dbReference type="EMBL" id="MLJW01003252">
    <property type="protein sequence ID" value="OIQ72480.1"/>
    <property type="molecule type" value="Genomic_DNA"/>
</dbReference>
<accession>A0A1J5PNW3</accession>
<dbReference type="AlphaFoldDB" id="A0A1J5PNW3"/>
<evidence type="ECO:0000313" key="1">
    <source>
        <dbReference type="EMBL" id="OIQ72480.1"/>
    </source>
</evidence>
<organism evidence="1">
    <name type="scientific">mine drainage metagenome</name>
    <dbReference type="NCBI Taxonomy" id="410659"/>
    <lineage>
        <taxon>unclassified sequences</taxon>
        <taxon>metagenomes</taxon>
        <taxon>ecological metagenomes</taxon>
    </lineage>
</organism>
<protein>
    <submittedName>
        <fullName evidence="1">Uncharacterized protein</fullName>
    </submittedName>
</protein>
<name>A0A1J5PNW3_9ZZZZ</name>
<proteinExistence type="predicted"/>
<gene>
    <name evidence="1" type="ORF">GALL_458900</name>
</gene>
<comment type="caution">
    <text evidence="1">The sequence shown here is derived from an EMBL/GenBank/DDBJ whole genome shotgun (WGS) entry which is preliminary data.</text>
</comment>
<sequence length="105" mass="11526">MQCRFGQAEVVGDDLLTVAIEQLRNQSLFGRGQGFGAQAKTMPAEQLPMEPLDTAQRLYGPLHEGCVKNFSVDTGVEHECRLSVGIDWRDDPRPGGNVGLVIEKE</sequence>
<reference evidence="1" key="1">
    <citation type="submission" date="2016-10" db="EMBL/GenBank/DDBJ databases">
        <title>Sequence of Gallionella enrichment culture.</title>
        <authorList>
            <person name="Poehlein A."/>
            <person name="Muehling M."/>
            <person name="Daniel R."/>
        </authorList>
    </citation>
    <scope>NUCLEOTIDE SEQUENCE</scope>
</reference>